<protein>
    <submittedName>
        <fullName evidence="1">Uncharacterized protein</fullName>
    </submittedName>
</protein>
<organism evidence="1">
    <name type="scientific">viral metagenome</name>
    <dbReference type="NCBI Taxonomy" id="1070528"/>
    <lineage>
        <taxon>unclassified sequences</taxon>
        <taxon>metagenomes</taxon>
        <taxon>organismal metagenomes</taxon>
    </lineage>
</organism>
<name>A0A6C0DNB4_9ZZZZ</name>
<sequence>MTSFYFVGGCERRQNYMDCSMESFFLNVDAISSRLQNKTNAPDKIAESGHKGVVVELEF</sequence>
<dbReference type="AlphaFoldDB" id="A0A6C0DNB4"/>
<evidence type="ECO:0000313" key="1">
    <source>
        <dbReference type="EMBL" id="QHT18386.1"/>
    </source>
</evidence>
<accession>A0A6C0DNB4</accession>
<reference evidence="1" key="1">
    <citation type="journal article" date="2020" name="Nature">
        <title>Giant virus diversity and host interactions through global metagenomics.</title>
        <authorList>
            <person name="Schulz F."/>
            <person name="Roux S."/>
            <person name="Paez-Espino D."/>
            <person name="Jungbluth S."/>
            <person name="Walsh D.A."/>
            <person name="Denef V.J."/>
            <person name="McMahon K.D."/>
            <person name="Konstantinidis K.T."/>
            <person name="Eloe-Fadrosh E.A."/>
            <person name="Kyrpides N.C."/>
            <person name="Woyke T."/>
        </authorList>
    </citation>
    <scope>NUCLEOTIDE SEQUENCE</scope>
    <source>
        <strain evidence="1">GVMAG-M-3300023174-46</strain>
    </source>
</reference>
<proteinExistence type="predicted"/>
<dbReference type="EMBL" id="MN739655">
    <property type="protein sequence ID" value="QHT18386.1"/>
    <property type="molecule type" value="Genomic_DNA"/>
</dbReference>